<sequence length="491" mass="51590">MRASPTSESPATEARKWPVTVTVILGTVAVVLNATVVNVAIPPIMADFGMSQMAAQWLATGFMAAMTATMLASARVMERFGQRRTFEISLWVFLAACVLAAASPSGGVMIAARLLQGATAGMIQPLALVLIFDVFPDRERGKALGLYGMGVVLAPALGPAVGGVLIDWLSWRAVYLPGIPFGLAALWGARRYLVEHRSDAPLAFDWLGLLLLAVGLAALLLGLSMLAGTGGWALPGIVVGLALLAGFVWRAATAEAPLIQLQVFAYPRFALASLLAMAYGAGLYGSTYLVPLLMQGVQQFSATATGLAMMPAGLSLTVIFPLAGRLADRLPAHRLMLVGCAGFAFGMLGLAFSRPDTGFLALVLWIAFGRMALGIMMPALNIDGLRSLPAAHTQQGSGVINFARQLGGALGVNLLALLLESRIGARLEGAVDLHRVYDRAGGGRDVISALTKGFSETFMVLGLVFVLAMIAAGWMGYLHAKLRKDSAGLRR</sequence>
<dbReference type="GO" id="GO:0022857">
    <property type="term" value="F:transmembrane transporter activity"/>
    <property type="evidence" value="ECO:0007669"/>
    <property type="project" value="InterPro"/>
</dbReference>
<feature type="transmembrane region" description="Helical" evidence="8">
    <location>
        <begin position="302"/>
        <end position="323"/>
    </location>
</feature>
<evidence type="ECO:0000256" key="5">
    <source>
        <dbReference type="ARBA" id="ARBA00022692"/>
    </source>
</evidence>
<dbReference type="Proteomes" id="UP000283993">
    <property type="component" value="Unassembled WGS sequence"/>
</dbReference>
<evidence type="ECO:0000259" key="9">
    <source>
        <dbReference type="PROSITE" id="PS50850"/>
    </source>
</evidence>
<feature type="transmembrane region" description="Helical" evidence="8">
    <location>
        <begin position="110"/>
        <end position="132"/>
    </location>
</feature>
<dbReference type="InterPro" id="IPR020846">
    <property type="entry name" value="MFS_dom"/>
</dbReference>
<keyword evidence="4" id="KW-1003">Cell membrane</keyword>
<feature type="transmembrane region" description="Helical" evidence="8">
    <location>
        <begin position="21"/>
        <end position="41"/>
    </location>
</feature>
<dbReference type="NCBIfam" id="TIGR00711">
    <property type="entry name" value="efflux_EmrB"/>
    <property type="match status" value="1"/>
</dbReference>
<dbReference type="Gene3D" id="1.20.1720.10">
    <property type="entry name" value="Multidrug resistance protein D"/>
    <property type="match status" value="1"/>
</dbReference>
<evidence type="ECO:0000313" key="11">
    <source>
        <dbReference type="Proteomes" id="UP000283993"/>
    </source>
</evidence>
<evidence type="ECO:0000256" key="3">
    <source>
        <dbReference type="ARBA" id="ARBA00022448"/>
    </source>
</evidence>
<dbReference type="SUPFAM" id="SSF103473">
    <property type="entry name" value="MFS general substrate transporter"/>
    <property type="match status" value="1"/>
</dbReference>
<dbReference type="PROSITE" id="PS50850">
    <property type="entry name" value="MFS"/>
    <property type="match status" value="1"/>
</dbReference>
<evidence type="ECO:0000256" key="1">
    <source>
        <dbReference type="ARBA" id="ARBA00004651"/>
    </source>
</evidence>
<feature type="transmembrane region" description="Helical" evidence="8">
    <location>
        <begin position="144"/>
        <end position="166"/>
    </location>
</feature>
<reference evidence="10 11" key="1">
    <citation type="submission" date="2013-10" db="EMBL/GenBank/DDBJ databases">
        <title>Salinisphaera orenii MK-B5 Genome Sequencing.</title>
        <authorList>
            <person name="Lai Q."/>
            <person name="Li C."/>
            <person name="Shao Z."/>
        </authorList>
    </citation>
    <scope>NUCLEOTIDE SEQUENCE [LARGE SCALE GENOMIC DNA]</scope>
    <source>
        <strain evidence="10 11">MK-B5</strain>
    </source>
</reference>
<dbReference type="InterPro" id="IPR036259">
    <property type="entry name" value="MFS_trans_sf"/>
</dbReference>
<feature type="transmembrane region" description="Helical" evidence="8">
    <location>
        <begin position="269"/>
        <end position="290"/>
    </location>
</feature>
<proteinExistence type="inferred from homology"/>
<feature type="transmembrane region" description="Helical" evidence="8">
    <location>
        <begin position="172"/>
        <end position="190"/>
    </location>
</feature>
<dbReference type="InterPro" id="IPR004638">
    <property type="entry name" value="EmrB-like"/>
</dbReference>
<dbReference type="GO" id="GO:0005886">
    <property type="term" value="C:plasma membrane"/>
    <property type="evidence" value="ECO:0007669"/>
    <property type="project" value="UniProtKB-SubCell"/>
</dbReference>
<accession>A0A423PSU5</accession>
<evidence type="ECO:0000256" key="7">
    <source>
        <dbReference type="ARBA" id="ARBA00023136"/>
    </source>
</evidence>
<comment type="similarity">
    <text evidence="2">Belongs to the major facilitator superfamily. EmrB family.</text>
</comment>
<dbReference type="EMBL" id="AYKH01000008">
    <property type="protein sequence ID" value="ROO28679.1"/>
    <property type="molecule type" value="Genomic_DNA"/>
</dbReference>
<dbReference type="InterPro" id="IPR011701">
    <property type="entry name" value="MFS"/>
</dbReference>
<feature type="transmembrane region" description="Helical" evidence="8">
    <location>
        <begin position="359"/>
        <end position="380"/>
    </location>
</feature>
<dbReference type="PANTHER" id="PTHR42718">
    <property type="entry name" value="MAJOR FACILITATOR SUPERFAMILY MULTIDRUG TRANSPORTER MFSC"/>
    <property type="match status" value="1"/>
</dbReference>
<keyword evidence="6 8" id="KW-1133">Transmembrane helix</keyword>
<feature type="transmembrane region" description="Helical" evidence="8">
    <location>
        <begin position="86"/>
        <end position="104"/>
    </location>
</feature>
<keyword evidence="3" id="KW-0813">Transport</keyword>
<feature type="transmembrane region" description="Helical" evidence="8">
    <location>
        <begin position="458"/>
        <end position="480"/>
    </location>
</feature>
<evidence type="ECO:0000256" key="8">
    <source>
        <dbReference type="SAM" id="Phobius"/>
    </source>
</evidence>
<feature type="transmembrane region" description="Helical" evidence="8">
    <location>
        <begin position="232"/>
        <end position="249"/>
    </location>
</feature>
<comment type="caution">
    <text evidence="10">The sequence shown here is derived from an EMBL/GenBank/DDBJ whole genome shotgun (WGS) entry which is preliminary data.</text>
</comment>
<gene>
    <name evidence="10" type="ORF">SAOR_05325</name>
</gene>
<evidence type="ECO:0000256" key="6">
    <source>
        <dbReference type="ARBA" id="ARBA00022989"/>
    </source>
</evidence>
<keyword evidence="11" id="KW-1185">Reference proteome</keyword>
<protein>
    <submittedName>
        <fullName evidence="10">Multidrug MFS transporter</fullName>
    </submittedName>
</protein>
<evidence type="ECO:0000313" key="10">
    <source>
        <dbReference type="EMBL" id="ROO28679.1"/>
    </source>
</evidence>
<evidence type="ECO:0000256" key="4">
    <source>
        <dbReference type="ARBA" id="ARBA00022475"/>
    </source>
</evidence>
<dbReference type="Gene3D" id="1.20.1250.20">
    <property type="entry name" value="MFS general substrate transporter like domains"/>
    <property type="match status" value="1"/>
</dbReference>
<keyword evidence="7 8" id="KW-0472">Membrane</keyword>
<feature type="transmembrane region" description="Helical" evidence="8">
    <location>
        <begin position="401"/>
        <end position="419"/>
    </location>
</feature>
<dbReference type="AlphaFoldDB" id="A0A423PSU5"/>
<dbReference type="Pfam" id="PF07690">
    <property type="entry name" value="MFS_1"/>
    <property type="match status" value="1"/>
</dbReference>
<evidence type="ECO:0000256" key="2">
    <source>
        <dbReference type="ARBA" id="ARBA00008537"/>
    </source>
</evidence>
<dbReference type="PRINTS" id="PR01036">
    <property type="entry name" value="TCRTETB"/>
</dbReference>
<feature type="transmembrane region" description="Helical" evidence="8">
    <location>
        <begin position="202"/>
        <end position="226"/>
    </location>
</feature>
<feature type="domain" description="Major facilitator superfamily (MFS) profile" evidence="9">
    <location>
        <begin position="19"/>
        <end position="480"/>
    </location>
</feature>
<organism evidence="10 11">
    <name type="scientific">Salinisphaera orenii MK-B5</name>
    <dbReference type="NCBI Taxonomy" id="856730"/>
    <lineage>
        <taxon>Bacteria</taxon>
        <taxon>Pseudomonadati</taxon>
        <taxon>Pseudomonadota</taxon>
        <taxon>Gammaproteobacteria</taxon>
        <taxon>Salinisphaerales</taxon>
        <taxon>Salinisphaeraceae</taxon>
        <taxon>Salinisphaera</taxon>
    </lineage>
</organism>
<dbReference type="RefSeq" id="WP_123630531.1">
    <property type="nucleotide sequence ID" value="NZ_AYKH01000008.1"/>
</dbReference>
<comment type="subcellular location">
    <subcellularLocation>
        <location evidence="1">Cell membrane</location>
        <topology evidence="1">Multi-pass membrane protein</topology>
    </subcellularLocation>
</comment>
<keyword evidence="5 8" id="KW-0812">Transmembrane</keyword>
<dbReference type="PANTHER" id="PTHR42718:SF9">
    <property type="entry name" value="MAJOR FACILITATOR SUPERFAMILY MULTIDRUG TRANSPORTER MFSC"/>
    <property type="match status" value="1"/>
</dbReference>
<feature type="transmembrane region" description="Helical" evidence="8">
    <location>
        <begin position="53"/>
        <end position="74"/>
    </location>
</feature>
<name>A0A423PSU5_9GAMM</name>
<feature type="transmembrane region" description="Helical" evidence="8">
    <location>
        <begin position="335"/>
        <end position="353"/>
    </location>
</feature>